<dbReference type="EMBL" id="UINC01148563">
    <property type="protein sequence ID" value="SVD40521.1"/>
    <property type="molecule type" value="Genomic_DNA"/>
</dbReference>
<gene>
    <name evidence="1" type="ORF">METZ01_LOCUS393375</name>
    <name evidence="2" type="ORF">METZ01_LOCUS445474</name>
</gene>
<protein>
    <submittedName>
        <fullName evidence="1">Uncharacterized protein</fullName>
    </submittedName>
</protein>
<organism evidence="1">
    <name type="scientific">marine metagenome</name>
    <dbReference type="NCBI Taxonomy" id="408172"/>
    <lineage>
        <taxon>unclassified sequences</taxon>
        <taxon>metagenomes</taxon>
        <taxon>ecological metagenomes</taxon>
    </lineage>
</organism>
<evidence type="ECO:0000313" key="2">
    <source>
        <dbReference type="EMBL" id="SVD92620.1"/>
    </source>
</evidence>
<reference evidence="1" key="1">
    <citation type="submission" date="2018-05" db="EMBL/GenBank/DDBJ databases">
        <authorList>
            <person name="Lanie J.A."/>
            <person name="Ng W.-L."/>
            <person name="Kazmierczak K.M."/>
            <person name="Andrzejewski T.M."/>
            <person name="Davidsen T.M."/>
            <person name="Wayne K.J."/>
            <person name="Tettelin H."/>
            <person name="Glass J.I."/>
            <person name="Rusch D."/>
            <person name="Podicherti R."/>
            <person name="Tsui H.-C.T."/>
            <person name="Winkler M.E."/>
        </authorList>
    </citation>
    <scope>NUCLEOTIDE SEQUENCE</scope>
</reference>
<feature type="non-terminal residue" evidence="1">
    <location>
        <position position="26"/>
    </location>
</feature>
<evidence type="ECO:0000313" key="1">
    <source>
        <dbReference type="EMBL" id="SVD40521.1"/>
    </source>
</evidence>
<dbReference type="AlphaFoldDB" id="A0A382V3Q8"/>
<proteinExistence type="predicted"/>
<dbReference type="EMBL" id="UINC01182414">
    <property type="protein sequence ID" value="SVD92620.1"/>
    <property type="molecule type" value="Genomic_DNA"/>
</dbReference>
<accession>A0A382V3Q8</accession>
<name>A0A382V3Q8_9ZZZZ</name>
<sequence>MNRINITFLFIFCIALSNDLEAQQGS</sequence>